<dbReference type="InterPro" id="IPR043129">
    <property type="entry name" value="ATPase_NBD"/>
</dbReference>
<dbReference type="AlphaFoldDB" id="A0A7W8NI22"/>
<organism evidence="1 2">
    <name type="scientific">Deinococcus humi</name>
    <dbReference type="NCBI Taxonomy" id="662880"/>
    <lineage>
        <taxon>Bacteria</taxon>
        <taxon>Thermotogati</taxon>
        <taxon>Deinococcota</taxon>
        <taxon>Deinococci</taxon>
        <taxon>Deinococcales</taxon>
        <taxon>Deinococcaceae</taxon>
        <taxon>Deinococcus</taxon>
    </lineage>
</organism>
<dbReference type="PANTHER" id="PTHR18964">
    <property type="entry name" value="ROK (REPRESSOR, ORF, KINASE) FAMILY"/>
    <property type="match status" value="1"/>
</dbReference>
<comment type="caution">
    <text evidence="1">The sequence shown here is derived from an EMBL/GenBank/DDBJ whole genome shotgun (WGS) entry which is preliminary data.</text>
</comment>
<dbReference type="EC" id="2.7.1.2" evidence="1"/>
<keyword evidence="1" id="KW-0808">Transferase</keyword>
<protein>
    <submittedName>
        <fullName evidence="1">Glucokinase</fullName>
        <ecNumber evidence="1">2.7.1.2</ecNumber>
    </submittedName>
</protein>
<evidence type="ECO:0000313" key="2">
    <source>
        <dbReference type="Proteomes" id="UP000552709"/>
    </source>
</evidence>
<dbReference type="PANTHER" id="PTHR18964:SF169">
    <property type="entry name" value="N-ACETYLMANNOSAMINE KINASE"/>
    <property type="match status" value="1"/>
</dbReference>
<dbReference type="SUPFAM" id="SSF53067">
    <property type="entry name" value="Actin-like ATPase domain"/>
    <property type="match status" value="1"/>
</dbReference>
<dbReference type="EMBL" id="JACHFL010000011">
    <property type="protein sequence ID" value="MBB5364622.1"/>
    <property type="molecule type" value="Genomic_DNA"/>
</dbReference>
<dbReference type="InterPro" id="IPR000600">
    <property type="entry name" value="ROK"/>
</dbReference>
<dbReference type="Pfam" id="PF00480">
    <property type="entry name" value="ROK"/>
    <property type="match status" value="1"/>
</dbReference>
<keyword evidence="2" id="KW-1185">Reference proteome</keyword>
<gene>
    <name evidence="1" type="ORF">HNQ08_003735</name>
</gene>
<reference evidence="1 2" key="1">
    <citation type="submission" date="2020-08" db="EMBL/GenBank/DDBJ databases">
        <title>Genomic Encyclopedia of Type Strains, Phase IV (KMG-IV): sequencing the most valuable type-strain genomes for metagenomic binning, comparative biology and taxonomic classification.</title>
        <authorList>
            <person name="Goeker M."/>
        </authorList>
    </citation>
    <scope>NUCLEOTIDE SEQUENCE [LARGE SCALE GENOMIC DNA]</scope>
    <source>
        <strain evidence="1 2">DSM 27939</strain>
    </source>
</reference>
<accession>A0A7W8NI22</accession>
<proteinExistence type="predicted"/>
<name>A0A7W8NI22_9DEIO</name>
<sequence length="299" mass="31461">MTFQDAVLALDIGGTHITAASVDASGLGPQIRSAVDGEASATEILDIWAEAALLGAGETPVAAVSISAPGPFDYAEGIARFDHKLYALTDLDIGAALRERWTGTPLDGLPISYINDAVAFALGEFTVHQGSGVRRLLGLTLGTGLGSGFIVEGRPVSAGEDVPPGGEVWQLPFRGGIAEDTLSAPALRRAYHVLSGMELDAREITQHAEAGDNHAIQVYREFGRDLAAALLPCIQAFRPDLIVLGGQVSRAWPLFEMPLRAGLAPFTTICSDLLDEANLLGAAALYRPMLGLSPPFHVR</sequence>
<dbReference type="Gene3D" id="3.30.420.40">
    <property type="match status" value="2"/>
</dbReference>
<dbReference type="Proteomes" id="UP000552709">
    <property type="component" value="Unassembled WGS sequence"/>
</dbReference>
<evidence type="ECO:0000313" key="1">
    <source>
        <dbReference type="EMBL" id="MBB5364622.1"/>
    </source>
</evidence>
<dbReference type="GO" id="GO:0004340">
    <property type="term" value="F:glucokinase activity"/>
    <property type="evidence" value="ECO:0007669"/>
    <property type="project" value="UniProtKB-EC"/>
</dbReference>
<keyword evidence="1" id="KW-0418">Kinase</keyword>
<dbReference type="RefSeq" id="WP_184135253.1">
    <property type="nucleotide sequence ID" value="NZ_JACHFL010000011.1"/>
</dbReference>